<protein>
    <submittedName>
        <fullName evidence="3">Uncharacterized protein</fullName>
    </submittedName>
</protein>
<evidence type="ECO:0000256" key="1">
    <source>
        <dbReference type="SAM" id="MobiDB-lite"/>
    </source>
</evidence>
<gene>
    <name evidence="3" type="ORF">OKA104_LOCUS54810</name>
</gene>
<dbReference type="AlphaFoldDB" id="A0A820SSP2"/>
<evidence type="ECO:0000313" key="4">
    <source>
        <dbReference type="Proteomes" id="UP000663881"/>
    </source>
</evidence>
<dbReference type="EMBL" id="CAJOAY010037315">
    <property type="protein sequence ID" value="CAF4463141.1"/>
    <property type="molecule type" value="Genomic_DNA"/>
</dbReference>
<comment type="caution">
    <text evidence="3">The sequence shown here is derived from an EMBL/GenBank/DDBJ whole genome shotgun (WGS) entry which is preliminary data.</text>
</comment>
<keyword evidence="2" id="KW-0472">Membrane</keyword>
<feature type="transmembrane region" description="Helical" evidence="2">
    <location>
        <begin position="39"/>
        <end position="62"/>
    </location>
</feature>
<feature type="non-terminal residue" evidence="3">
    <location>
        <position position="1"/>
    </location>
</feature>
<evidence type="ECO:0000256" key="2">
    <source>
        <dbReference type="SAM" id="Phobius"/>
    </source>
</evidence>
<evidence type="ECO:0000313" key="3">
    <source>
        <dbReference type="EMBL" id="CAF4463141.1"/>
    </source>
</evidence>
<accession>A0A820SSP2</accession>
<sequence>MLSDSNKYRNSGFSQTTSLENSTDETVKKSTATRRWKPILIGMVLSLLIGSIAIATVTTMWLQP</sequence>
<keyword evidence="2" id="KW-1133">Transmembrane helix</keyword>
<reference evidence="3" key="1">
    <citation type="submission" date="2021-02" db="EMBL/GenBank/DDBJ databases">
        <authorList>
            <person name="Nowell W R."/>
        </authorList>
    </citation>
    <scope>NUCLEOTIDE SEQUENCE</scope>
</reference>
<organism evidence="3 4">
    <name type="scientific">Adineta steineri</name>
    <dbReference type="NCBI Taxonomy" id="433720"/>
    <lineage>
        <taxon>Eukaryota</taxon>
        <taxon>Metazoa</taxon>
        <taxon>Spiralia</taxon>
        <taxon>Gnathifera</taxon>
        <taxon>Rotifera</taxon>
        <taxon>Eurotatoria</taxon>
        <taxon>Bdelloidea</taxon>
        <taxon>Adinetida</taxon>
        <taxon>Adinetidae</taxon>
        <taxon>Adineta</taxon>
    </lineage>
</organism>
<keyword evidence="2" id="KW-0812">Transmembrane</keyword>
<feature type="compositionally biased region" description="Polar residues" evidence="1">
    <location>
        <begin position="1"/>
        <end position="21"/>
    </location>
</feature>
<dbReference type="Proteomes" id="UP000663881">
    <property type="component" value="Unassembled WGS sequence"/>
</dbReference>
<name>A0A820SSP2_9BILA</name>
<feature type="region of interest" description="Disordered" evidence="1">
    <location>
        <begin position="1"/>
        <end position="31"/>
    </location>
</feature>
<proteinExistence type="predicted"/>